<name>A0A0D6A438_9LACO</name>
<accession>A0A0D6A438</accession>
<dbReference type="CDD" id="cd17273">
    <property type="entry name" value="RMtype1_S_EcoJA69PI-TRD1-CR1_like"/>
    <property type="match status" value="1"/>
</dbReference>
<evidence type="ECO:0000313" key="5">
    <source>
        <dbReference type="EMBL" id="BAQ57200.1"/>
    </source>
</evidence>
<dbReference type="GO" id="GO:0009307">
    <property type="term" value="P:DNA restriction-modification system"/>
    <property type="evidence" value="ECO:0007669"/>
    <property type="project" value="UniProtKB-KW"/>
</dbReference>
<reference evidence="5 6" key="1">
    <citation type="submission" date="2015-03" db="EMBL/GenBank/DDBJ databases">
        <title>Complete genome sequence of Lactobacillus acetotolerans NBRC 13120.</title>
        <authorList>
            <person name="Toh H."/>
            <person name="Morita H."/>
            <person name="Fujita N."/>
        </authorList>
    </citation>
    <scope>NUCLEOTIDE SEQUENCE [LARGE SCALE GENOMIC DNA]</scope>
    <source>
        <strain evidence="5 6">NBRC 13120</strain>
    </source>
</reference>
<organism evidence="5 6">
    <name type="scientific">Lactobacillus acetotolerans</name>
    <dbReference type="NCBI Taxonomy" id="1600"/>
    <lineage>
        <taxon>Bacteria</taxon>
        <taxon>Bacillati</taxon>
        <taxon>Bacillota</taxon>
        <taxon>Bacilli</taxon>
        <taxon>Lactobacillales</taxon>
        <taxon>Lactobacillaceae</taxon>
        <taxon>Lactobacillus</taxon>
    </lineage>
</organism>
<protein>
    <submittedName>
        <fullName evidence="5">Restriction modification system DNA specificity domain protein</fullName>
    </submittedName>
</protein>
<feature type="domain" description="Type I restriction modification DNA specificity" evidence="4">
    <location>
        <begin position="210"/>
        <end position="380"/>
    </location>
</feature>
<evidence type="ECO:0000256" key="1">
    <source>
        <dbReference type="ARBA" id="ARBA00010923"/>
    </source>
</evidence>
<dbReference type="PATRIC" id="fig|1600.4.peg.832"/>
<gene>
    <name evidence="5" type="ORF">LBAT_0811</name>
</gene>
<evidence type="ECO:0000259" key="4">
    <source>
        <dbReference type="Pfam" id="PF01420"/>
    </source>
</evidence>
<evidence type="ECO:0000313" key="6">
    <source>
        <dbReference type="Proteomes" id="UP000035709"/>
    </source>
</evidence>
<dbReference type="GO" id="GO:0003677">
    <property type="term" value="F:DNA binding"/>
    <property type="evidence" value="ECO:0007669"/>
    <property type="project" value="UniProtKB-KW"/>
</dbReference>
<dbReference type="REBASE" id="106386">
    <property type="entry name" value="S1.Lac13120ORF810P"/>
</dbReference>
<dbReference type="InterPro" id="IPR052021">
    <property type="entry name" value="Type-I_RS_S_subunit"/>
</dbReference>
<dbReference type="RefSeq" id="WP_172644292.1">
    <property type="nucleotide sequence ID" value="NZ_AP014808.1"/>
</dbReference>
<dbReference type="InterPro" id="IPR000055">
    <property type="entry name" value="Restrct_endonuc_typeI_TRD"/>
</dbReference>
<sequence length="396" mass="45306">MSKRKTPILRFKGFNNAWEQRKLGDIAKIVGGGTPSTKNSQYWNGNINWYSPTEIGKNAFVNESKKKITKAGLQHSSAKLLPKNKTILFTSRANIGDLAIMTSDGATNQGFQSWVIDQLKIDIYFLYSLGNILKNQAIKLAYGSTFLEISNKNVKNLQLKIPNIQEQKKIGSLFKIIDELLTLQKRKTALTKRIYLGILQKLFSNYSLKKYKRYKLKDVSISKKGKEIKKNEIFKTGKYAVVHYADLYKFYPVQKNAIHFSNKKLGILIPNNSLLFPGSDVTPSGLARTSTILQKNVFAGNDVIIFCLNENKVSAQFLSYELNFLKEEILSLITGTTIKHIYIKDLENMDIFLPSMKVQKLIENVLNKITYKRISNKNIIFQLSKFKQFLLQNMFI</sequence>
<dbReference type="Gene3D" id="1.10.287.1120">
    <property type="entry name" value="Bipartite methylase S protein"/>
    <property type="match status" value="1"/>
</dbReference>
<dbReference type="InterPro" id="IPR044946">
    <property type="entry name" value="Restrct_endonuc_typeI_TRD_sf"/>
</dbReference>
<dbReference type="Proteomes" id="UP000035709">
    <property type="component" value="Chromosome"/>
</dbReference>
<evidence type="ECO:0000256" key="3">
    <source>
        <dbReference type="ARBA" id="ARBA00023125"/>
    </source>
</evidence>
<comment type="similarity">
    <text evidence="1">Belongs to the type-I restriction system S methylase family.</text>
</comment>
<dbReference type="Gene3D" id="3.90.220.20">
    <property type="entry name" value="DNA methylase specificity domains"/>
    <property type="match status" value="2"/>
</dbReference>
<dbReference type="KEGG" id="lae:LBAT_0811"/>
<dbReference type="PANTHER" id="PTHR30408:SF13">
    <property type="entry name" value="TYPE I RESTRICTION ENZYME HINDI SPECIFICITY SUBUNIT"/>
    <property type="match status" value="1"/>
</dbReference>
<keyword evidence="6" id="KW-1185">Reference proteome</keyword>
<keyword evidence="3" id="KW-0238">DNA-binding</keyword>
<dbReference type="PANTHER" id="PTHR30408">
    <property type="entry name" value="TYPE-1 RESTRICTION ENZYME ECOKI SPECIFICITY PROTEIN"/>
    <property type="match status" value="1"/>
</dbReference>
<dbReference type="STRING" id="1600.LBAT_0811"/>
<keyword evidence="2" id="KW-0680">Restriction system</keyword>
<proteinExistence type="inferred from homology"/>
<dbReference type="EMBL" id="AP014808">
    <property type="protein sequence ID" value="BAQ57200.1"/>
    <property type="molecule type" value="Genomic_DNA"/>
</dbReference>
<dbReference type="AlphaFoldDB" id="A0A0D6A438"/>
<feature type="domain" description="Type I restriction modification DNA specificity" evidence="4">
    <location>
        <begin position="17"/>
        <end position="188"/>
    </location>
</feature>
<dbReference type="Pfam" id="PF01420">
    <property type="entry name" value="Methylase_S"/>
    <property type="match status" value="2"/>
</dbReference>
<dbReference type="SUPFAM" id="SSF116734">
    <property type="entry name" value="DNA methylase specificity domain"/>
    <property type="match status" value="2"/>
</dbReference>
<evidence type="ECO:0000256" key="2">
    <source>
        <dbReference type="ARBA" id="ARBA00022747"/>
    </source>
</evidence>